<comment type="similarity">
    <text evidence="1">Belongs to the mycobacterial PPE family.</text>
</comment>
<dbReference type="Pfam" id="PF12484">
    <property type="entry name" value="PPE-SVP"/>
    <property type="match status" value="1"/>
</dbReference>
<keyword evidence="5" id="KW-1185">Reference proteome</keyword>
<evidence type="ECO:0000313" key="4">
    <source>
        <dbReference type="EMBL" id="GFG79309.1"/>
    </source>
</evidence>
<evidence type="ECO:0000259" key="3">
    <source>
        <dbReference type="Pfam" id="PF12484"/>
    </source>
</evidence>
<evidence type="ECO:0000259" key="2">
    <source>
        <dbReference type="Pfam" id="PF00823"/>
    </source>
</evidence>
<feature type="domain" description="PPE family C-terminal" evidence="3">
    <location>
        <begin position="322"/>
        <end position="403"/>
    </location>
</feature>
<accession>A0ABQ1C4M3</accession>
<proteinExistence type="inferred from homology"/>
<dbReference type="PANTHER" id="PTHR46766">
    <property type="entry name" value="GLUTAMINE-RICH PROTEIN 2"/>
    <property type="match status" value="1"/>
</dbReference>
<dbReference type="Proteomes" id="UP000465240">
    <property type="component" value="Unassembled WGS sequence"/>
</dbReference>
<organism evidence="4 5">
    <name type="scientific">Mycobacterium paragordonae</name>
    <dbReference type="NCBI Taxonomy" id="1389713"/>
    <lineage>
        <taxon>Bacteria</taxon>
        <taxon>Bacillati</taxon>
        <taxon>Actinomycetota</taxon>
        <taxon>Actinomycetes</taxon>
        <taxon>Mycobacteriales</taxon>
        <taxon>Mycobacteriaceae</taxon>
        <taxon>Mycobacterium</taxon>
    </lineage>
</organism>
<dbReference type="InterPro" id="IPR038332">
    <property type="entry name" value="PPE_sf"/>
</dbReference>
<dbReference type="InterPro" id="IPR022171">
    <property type="entry name" value="PPE_C"/>
</dbReference>
<dbReference type="PANTHER" id="PTHR46766:SF1">
    <property type="entry name" value="GLUTAMINE-RICH PROTEIN 2"/>
    <property type="match status" value="1"/>
</dbReference>
<comment type="caution">
    <text evidence="4">The sequence shown here is derived from an EMBL/GenBank/DDBJ whole genome shotgun (WGS) entry which is preliminary data.</text>
</comment>
<evidence type="ECO:0000256" key="1">
    <source>
        <dbReference type="ARBA" id="ARBA00010652"/>
    </source>
</evidence>
<dbReference type="Pfam" id="PF00823">
    <property type="entry name" value="PPE"/>
    <property type="match status" value="1"/>
</dbReference>
<gene>
    <name evidence="4" type="primary">PPE22_2</name>
    <name evidence="4" type="ORF">MPRG_25850</name>
</gene>
<dbReference type="SUPFAM" id="SSF140459">
    <property type="entry name" value="PE/PPE dimer-like"/>
    <property type="match status" value="1"/>
</dbReference>
<sequence length="408" mass="40185">MVLDFGALPPEINSGRIYTGPGSGPMLAAAAGWDGLAAEMDTAATGYSSVITELTGSPWVGPASQSMVAAAAPYVAWMTATAEHAEQAAMQARAAAAAYDAAFAMTVPPPVIAANRALLAALIATNFFGQNTPAIAATEAHYAEMWAQDAVAMYSYAASSATALQLNPFTPPPLTTSAAAEAGQAAAVGQAAATPAGNAAASVAPAVALAPMLTALGSSVSTAAPVTGIEQILSGLGFSFTPGSVALPPWFLGPNGLIATAFGNSTNIWNSVTNYPYFALGSVNSLVAWGGGMLPGAPAPNPALGGALPPPGAIGAWGTPVSAGWGQASAIGKLSVPPTWAANTVSQVTPLPPGSAGFDGLGATASKATTNGMLSGLPGSGMGRRAAGGYTNKYGFKYNVLTRSPSAG</sequence>
<name>A0ABQ1C4M3_9MYCO</name>
<dbReference type="Gene3D" id="1.20.1260.20">
    <property type="entry name" value="PPE superfamily"/>
    <property type="match status" value="1"/>
</dbReference>
<dbReference type="EMBL" id="BLKX01000001">
    <property type="protein sequence ID" value="GFG79309.1"/>
    <property type="molecule type" value="Genomic_DNA"/>
</dbReference>
<evidence type="ECO:0000313" key="5">
    <source>
        <dbReference type="Proteomes" id="UP000465240"/>
    </source>
</evidence>
<dbReference type="InterPro" id="IPR000030">
    <property type="entry name" value="PPE_dom"/>
</dbReference>
<reference evidence="4 5" key="1">
    <citation type="journal article" date="2019" name="Emerg. Microbes Infect.">
        <title>Comprehensive subspecies identification of 175 nontuberculous mycobacteria species based on 7547 genomic profiles.</title>
        <authorList>
            <person name="Matsumoto Y."/>
            <person name="Kinjo T."/>
            <person name="Motooka D."/>
            <person name="Nabeya D."/>
            <person name="Jung N."/>
            <person name="Uechi K."/>
            <person name="Horii T."/>
            <person name="Iida T."/>
            <person name="Fujita J."/>
            <person name="Nakamura S."/>
        </authorList>
    </citation>
    <scope>NUCLEOTIDE SEQUENCE [LARGE SCALE GENOMIC DNA]</scope>
    <source>
        <strain evidence="4 5">JCM 18565</strain>
    </source>
</reference>
<protein>
    <submittedName>
        <fullName evidence="4">PPE family protein</fullName>
    </submittedName>
</protein>
<feature type="domain" description="PPE" evidence="2">
    <location>
        <begin position="4"/>
        <end position="166"/>
    </location>
</feature>